<evidence type="ECO:0000259" key="2">
    <source>
        <dbReference type="Pfam" id="PF03372"/>
    </source>
</evidence>
<dbReference type="GO" id="GO:0003824">
    <property type="term" value="F:catalytic activity"/>
    <property type="evidence" value="ECO:0007669"/>
    <property type="project" value="InterPro"/>
</dbReference>
<reference evidence="3 4" key="1">
    <citation type="submission" date="2020-02" db="EMBL/GenBank/DDBJ databases">
        <title>Albibacoteraceae fam. nov., the first described family within the subdivision 4 Verrucomicrobia.</title>
        <authorList>
            <person name="Xi F."/>
        </authorList>
    </citation>
    <scope>NUCLEOTIDE SEQUENCE [LARGE SCALE GENOMIC DNA]</scope>
    <source>
        <strain evidence="3 4">CK1056</strain>
    </source>
</reference>
<dbReference type="RefSeq" id="WP_163965699.1">
    <property type="nucleotide sequence ID" value="NZ_JAAGNX010000003.1"/>
</dbReference>
<evidence type="ECO:0000256" key="1">
    <source>
        <dbReference type="SAM" id="SignalP"/>
    </source>
</evidence>
<name>A0A6B2M5G5_9BACT</name>
<dbReference type="Gene3D" id="3.60.10.10">
    <property type="entry name" value="Endonuclease/exonuclease/phosphatase"/>
    <property type="match status" value="1"/>
</dbReference>
<dbReference type="SUPFAM" id="SSF56219">
    <property type="entry name" value="DNase I-like"/>
    <property type="match status" value="1"/>
</dbReference>
<dbReference type="EMBL" id="JAAGNX010000003">
    <property type="protein sequence ID" value="NDV62910.1"/>
    <property type="molecule type" value="Genomic_DNA"/>
</dbReference>
<gene>
    <name evidence="3" type="ORF">G0Q06_10645</name>
</gene>
<dbReference type="InterPro" id="IPR005135">
    <property type="entry name" value="Endo/exonuclease/phosphatase"/>
</dbReference>
<keyword evidence="1" id="KW-0732">Signal</keyword>
<evidence type="ECO:0000313" key="3">
    <source>
        <dbReference type="EMBL" id="NDV62910.1"/>
    </source>
</evidence>
<feature type="chain" id="PRO_5025587881" description="Endonuclease/exonuclease/phosphatase domain-containing protein" evidence="1">
    <location>
        <begin position="22"/>
        <end position="448"/>
    </location>
</feature>
<sequence>MNPLHFCFRAWLSLSLLFVSADLLYSQEDLLTVATYNAEWLGYPDKSGSWSGSRSSQIEAAATEILALDADIFALQEVIIDSLNGNALDDLIAELNTQDPTEIWDGVYNPKFSYWWNPDFESFPAQRQAYVWKTSTVTYLSSEVMLNWIEADDERFARGRLPFLLTVEVGPAAFRREIQLINLHLKCCRGSDDRRLFSMTTLLDELHTQYADNSLIVLGDFNVADSGGAYGEISDWGFYDDVDGDGSPDFAHVGGAVADLSWDDIDHIMVSNELLSNWESVPGELQNGIVSSSASDHPFVYSRLDFGPPTVAEQYDLWLQPFITIDPSFAAESAFEDDYDKDGLANGLEFMTGTSPLQSSARDRSLTIHEGILNDLQLSFYQRKGLHAYSLSLWTIPDLSNPTWTLVTPAVDDLTISEDIEPGFDRFTIRIQQPGTEGAQIFRLEASL</sequence>
<dbReference type="InterPro" id="IPR036691">
    <property type="entry name" value="Endo/exonu/phosph_ase_sf"/>
</dbReference>
<dbReference type="Pfam" id="PF03372">
    <property type="entry name" value="Exo_endo_phos"/>
    <property type="match status" value="1"/>
</dbReference>
<feature type="domain" description="Endonuclease/exonuclease/phosphatase" evidence="2">
    <location>
        <begin position="34"/>
        <end position="297"/>
    </location>
</feature>
<dbReference type="Proteomes" id="UP000478417">
    <property type="component" value="Unassembled WGS sequence"/>
</dbReference>
<accession>A0A6B2M5G5</accession>
<dbReference type="AlphaFoldDB" id="A0A6B2M5G5"/>
<comment type="caution">
    <text evidence="3">The sequence shown here is derived from an EMBL/GenBank/DDBJ whole genome shotgun (WGS) entry which is preliminary data.</text>
</comment>
<feature type="signal peptide" evidence="1">
    <location>
        <begin position="1"/>
        <end position="21"/>
    </location>
</feature>
<protein>
    <recommendedName>
        <fullName evidence="2">Endonuclease/exonuclease/phosphatase domain-containing protein</fullName>
    </recommendedName>
</protein>
<evidence type="ECO:0000313" key="4">
    <source>
        <dbReference type="Proteomes" id="UP000478417"/>
    </source>
</evidence>
<proteinExistence type="predicted"/>
<organism evidence="3 4">
    <name type="scientific">Oceanipulchritudo coccoides</name>
    <dbReference type="NCBI Taxonomy" id="2706888"/>
    <lineage>
        <taxon>Bacteria</taxon>
        <taxon>Pseudomonadati</taxon>
        <taxon>Verrucomicrobiota</taxon>
        <taxon>Opitutia</taxon>
        <taxon>Puniceicoccales</taxon>
        <taxon>Oceanipulchritudinaceae</taxon>
        <taxon>Oceanipulchritudo</taxon>
    </lineage>
</organism>
<keyword evidence="4" id="KW-1185">Reference proteome</keyword>